<keyword evidence="1" id="KW-1133">Transmembrane helix</keyword>
<sequence length="133" mass="15686">MVHLQTLENKTRIEEITMLKFLHKTYTLFTHTYFWTILVIAGIILYACNREAPCTDDGCPSWHENQNQFGVDELTIPPDLDETINEIIEEIEITPIVYTDTKDEFVYSLNHCITYLYQYIPEEKQIPRELIIA</sequence>
<gene>
    <name evidence="2" type="ORF">METZ01_LOCUS271696</name>
</gene>
<accession>A0A382K5Y6</accession>
<evidence type="ECO:0000313" key="2">
    <source>
        <dbReference type="EMBL" id="SVC18842.1"/>
    </source>
</evidence>
<evidence type="ECO:0000256" key="1">
    <source>
        <dbReference type="SAM" id="Phobius"/>
    </source>
</evidence>
<proteinExistence type="predicted"/>
<organism evidence="2">
    <name type="scientific">marine metagenome</name>
    <dbReference type="NCBI Taxonomy" id="408172"/>
    <lineage>
        <taxon>unclassified sequences</taxon>
        <taxon>metagenomes</taxon>
        <taxon>ecological metagenomes</taxon>
    </lineage>
</organism>
<feature type="transmembrane region" description="Helical" evidence="1">
    <location>
        <begin position="28"/>
        <end position="47"/>
    </location>
</feature>
<dbReference type="EMBL" id="UINC01078099">
    <property type="protein sequence ID" value="SVC18842.1"/>
    <property type="molecule type" value="Genomic_DNA"/>
</dbReference>
<dbReference type="AlphaFoldDB" id="A0A382K5Y6"/>
<reference evidence="2" key="1">
    <citation type="submission" date="2018-05" db="EMBL/GenBank/DDBJ databases">
        <authorList>
            <person name="Lanie J.A."/>
            <person name="Ng W.-L."/>
            <person name="Kazmierczak K.M."/>
            <person name="Andrzejewski T.M."/>
            <person name="Davidsen T.M."/>
            <person name="Wayne K.J."/>
            <person name="Tettelin H."/>
            <person name="Glass J.I."/>
            <person name="Rusch D."/>
            <person name="Podicherti R."/>
            <person name="Tsui H.-C.T."/>
            <person name="Winkler M.E."/>
        </authorList>
    </citation>
    <scope>NUCLEOTIDE SEQUENCE</scope>
</reference>
<protein>
    <submittedName>
        <fullName evidence="2">Uncharacterized protein</fullName>
    </submittedName>
</protein>
<name>A0A382K5Y6_9ZZZZ</name>
<keyword evidence="1" id="KW-0812">Transmembrane</keyword>
<keyword evidence="1" id="KW-0472">Membrane</keyword>